<dbReference type="VEuPathDB" id="VectorBase:GAUT008152"/>
<accession>A0A1A9UL93</accession>
<reference evidence="1" key="1">
    <citation type="submission" date="2020-05" db="UniProtKB">
        <authorList>
            <consortium name="EnsemblMetazoa"/>
        </authorList>
    </citation>
    <scope>IDENTIFICATION</scope>
    <source>
        <strain evidence="1">TTRI</strain>
    </source>
</reference>
<sequence>MKSQWCVHIGYTFVCNLHEKTSPQDTLRRPELYRRLPALTFDDNNINGRAEPNRAVEISWNFLISANGLIKFIISTCSEYGQANSSRINIPHRTFNIPCSSYRLLKPHL</sequence>
<evidence type="ECO:0000313" key="2">
    <source>
        <dbReference type="Proteomes" id="UP000078200"/>
    </source>
</evidence>
<evidence type="ECO:0000313" key="1">
    <source>
        <dbReference type="EnsemblMetazoa" id="GAUT008152-PA"/>
    </source>
</evidence>
<dbReference type="Proteomes" id="UP000078200">
    <property type="component" value="Unassembled WGS sequence"/>
</dbReference>
<organism evidence="1 2">
    <name type="scientific">Glossina austeni</name>
    <name type="common">Savannah tsetse fly</name>
    <dbReference type="NCBI Taxonomy" id="7395"/>
    <lineage>
        <taxon>Eukaryota</taxon>
        <taxon>Metazoa</taxon>
        <taxon>Ecdysozoa</taxon>
        <taxon>Arthropoda</taxon>
        <taxon>Hexapoda</taxon>
        <taxon>Insecta</taxon>
        <taxon>Pterygota</taxon>
        <taxon>Neoptera</taxon>
        <taxon>Endopterygota</taxon>
        <taxon>Diptera</taxon>
        <taxon>Brachycera</taxon>
        <taxon>Muscomorpha</taxon>
        <taxon>Hippoboscoidea</taxon>
        <taxon>Glossinidae</taxon>
        <taxon>Glossina</taxon>
    </lineage>
</organism>
<name>A0A1A9UL93_GLOAU</name>
<dbReference type="AlphaFoldDB" id="A0A1A9UL93"/>
<dbReference type="EnsemblMetazoa" id="GAUT008152-RA">
    <property type="protein sequence ID" value="GAUT008152-PA"/>
    <property type="gene ID" value="GAUT008152"/>
</dbReference>
<protein>
    <submittedName>
        <fullName evidence="1">Uncharacterized protein</fullName>
    </submittedName>
</protein>
<proteinExistence type="predicted"/>
<keyword evidence="2" id="KW-1185">Reference proteome</keyword>